<organism evidence="14 15">
    <name type="scientific">Embleya hyalina</name>
    <dbReference type="NCBI Taxonomy" id="516124"/>
    <lineage>
        <taxon>Bacteria</taxon>
        <taxon>Bacillati</taxon>
        <taxon>Actinomycetota</taxon>
        <taxon>Actinomycetes</taxon>
        <taxon>Kitasatosporales</taxon>
        <taxon>Streptomycetaceae</taxon>
        <taxon>Embleya</taxon>
    </lineage>
</organism>
<keyword evidence="7 11" id="KW-0472">Membrane</keyword>
<dbReference type="PANTHER" id="PTHR37461">
    <property type="entry name" value="ANTI-SIGMA-K FACTOR RSKA"/>
    <property type="match status" value="1"/>
</dbReference>
<dbReference type="EMBL" id="BIFH01000017">
    <property type="protein sequence ID" value="GCD95192.1"/>
    <property type="molecule type" value="Genomic_DNA"/>
</dbReference>
<evidence type="ECO:0000256" key="7">
    <source>
        <dbReference type="ARBA" id="ARBA00023136"/>
    </source>
</evidence>
<evidence type="ECO:0000256" key="10">
    <source>
        <dbReference type="ARBA" id="ARBA00030803"/>
    </source>
</evidence>
<dbReference type="InterPro" id="IPR041916">
    <property type="entry name" value="Anti_sigma_zinc_sf"/>
</dbReference>
<keyword evidence="4 11" id="KW-0812">Transmembrane</keyword>
<evidence type="ECO:0000256" key="4">
    <source>
        <dbReference type="ARBA" id="ARBA00022692"/>
    </source>
</evidence>
<keyword evidence="6" id="KW-0805">Transcription regulation</keyword>
<comment type="caution">
    <text evidence="14">The sequence shown here is derived from an EMBL/GenBank/DDBJ whole genome shotgun (WGS) entry which is preliminary data.</text>
</comment>
<dbReference type="Proteomes" id="UP000286931">
    <property type="component" value="Unassembled WGS sequence"/>
</dbReference>
<dbReference type="InterPro" id="IPR051474">
    <property type="entry name" value="Anti-sigma-K/W_factor"/>
</dbReference>
<dbReference type="GO" id="GO:0006417">
    <property type="term" value="P:regulation of translation"/>
    <property type="evidence" value="ECO:0007669"/>
    <property type="project" value="TreeGrafter"/>
</dbReference>
<dbReference type="OrthoDB" id="153510at2"/>
<feature type="domain" description="Anti-sigma-K factor RskA N-terminal" evidence="13">
    <location>
        <begin position="6"/>
        <end position="46"/>
    </location>
</feature>
<dbReference type="GO" id="GO:0016989">
    <property type="term" value="F:sigma factor antagonist activity"/>
    <property type="evidence" value="ECO:0007669"/>
    <property type="project" value="TreeGrafter"/>
</dbReference>
<dbReference type="InterPro" id="IPR053877">
    <property type="entry name" value="RskA_N"/>
</dbReference>
<dbReference type="GO" id="GO:0005886">
    <property type="term" value="C:plasma membrane"/>
    <property type="evidence" value="ECO:0007669"/>
    <property type="project" value="UniProtKB-SubCell"/>
</dbReference>
<evidence type="ECO:0000256" key="6">
    <source>
        <dbReference type="ARBA" id="ARBA00023015"/>
    </source>
</evidence>
<evidence type="ECO:0000256" key="5">
    <source>
        <dbReference type="ARBA" id="ARBA00022989"/>
    </source>
</evidence>
<evidence type="ECO:0000256" key="3">
    <source>
        <dbReference type="ARBA" id="ARBA00022475"/>
    </source>
</evidence>
<dbReference type="RefSeq" id="WP_126637334.1">
    <property type="nucleotide sequence ID" value="NZ_BIFH01000017.1"/>
</dbReference>
<feature type="domain" description="Anti-sigma K factor RskA C-terminal" evidence="12">
    <location>
        <begin position="102"/>
        <end position="238"/>
    </location>
</feature>
<evidence type="ECO:0000256" key="2">
    <source>
        <dbReference type="ARBA" id="ARBA00004236"/>
    </source>
</evidence>
<dbReference type="InterPro" id="IPR018764">
    <property type="entry name" value="RskA_C"/>
</dbReference>
<proteinExistence type="predicted"/>
<evidence type="ECO:0000256" key="8">
    <source>
        <dbReference type="ARBA" id="ARBA00023163"/>
    </source>
</evidence>
<keyword evidence="3" id="KW-1003">Cell membrane</keyword>
<keyword evidence="15" id="KW-1185">Reference proteome</keyword>
<evidence type="ECO:0000259" key="13">
    <source>
        <dbReference type="Pfam" id="PF22618"/>
    </source>
</evidence>
<reference evidence="14 15" key="1">
    <citation type="submission" date="2018-12" db="EMBL/GenBank/DDBJ databases">
        <title>Draft genome sequence of Embleya hyalina NBRC 13850T.</title>
        <authorList>
            <person name="Komaki H."/>
            <person name="Hosoyama A."/>
            <person name="Kimura A."/>
            <person name="Ichikawa N."/>
            <person name="Tamura T."/>
        </authorList>
    </citation>
    <scope>NUCLEOTIDE SEQUENCE [LARGE SCALE GENOMIC DNA]</scope>
    <source>
        <strain evidence="14 15">NBRC 13850</strain>
    </source>
</reference>
<name>A0A401YKQ7_9ACTN</name>
<dbReference type="AlphaFoldDB" id="A0A401YKQ7"/>
<keyword evidence="8" id="KW-0804">Transcription</keyword>
<evidence type="ECO:0000259" key="12">
    <source>
        <dbReference type="Pfam" id="PF10099"/>
    </source>
</evidence>
<feature type="transmembrane region" description="Helical" evidence="11">
    <location>
        <begin position="97"/>
        <end position="117"/>
    </location>
</feature>
<dbReference type="Gene3D" id="1.10.10.1320">
    <property type="entry name" value="Anti-sigma factor, zinc-finger domain"/>
    <property type="match status" value="1"/>
</dbReference>
<evidence type="ECO:0000256" key="1">
    <source>
        <dbReference type="ARBA" id="ARBA00004167"/>
    </source>
</evidence>
<accession>A0A401YKQ7</accession>
<evidence type="ECO:0000313" key="15">
    <source>
        <dbReference type="Proteomes" id="UP000286931"/>
    </source>
</evidence>
<dbReference type="PANTHER" id="PTHR37461:SF1">
    <property type="entry name" value="ANTI-SIGMA-K FACTOR RSKA"/>
    <property type="match status" value="1"/>
</dbReference>
<gene>
    <name evidence="14" type="ORF">EHYA_02862</name>
</gene>
<evidence type="ECO:0000256" key="9">
    <source>
        <dbReference type="ARBA" id="ARBA00029829"/>
    </source>
</evidence>
<dbReference type="Pfam" id="PF10099">
    <property type="entry name" value="RskA_C"/>
    <property type="match status" value="1"/>
</dbReference>
<dbReference type="Pfam" id="PF22618">
    <property type="entry name" value="RskA_N"/>
    <property type="match status" value="1"/>
</dbReference>
<sequence length="250" mass="26117">MTSADLHTMTGAYALHALDEDERREFEGHLVECPACAREVREFRATSARLAVAVAESPGPELKRRVMDEIATVRQLPPELPDRHSPTPVEPRRTRRVVVLVLAACLAAIGALGGVAIDRYRDARDAERAVAEQRARGAAIEAVITAPDAVGGSAPASGGGTVRVIASPALDRAVVLTSGLPTLPDARVYQGWYSDNGRMRSIGLIRPGTALLASGLDRASGVGVTVEPAGGSARPSGAPIVLIDLPAGRS</sequence>
<comment type="subcellular location">
    <subcellularLocation>
        <location evidence="2">Cell membrane</location>
    </subcellularLocation>
    <subcellularLocation>
        <location evidence="1">Membrane</location>
        <topology evidence="1">Single-pass membrane protein</topology>
    </subcellularLocation>
</comment>
<protein>
    <recommendedName>
        <fullName evidence="10">Regulator of SigK</fullName>
    </recommendedName>
    <alternativeName>
        <fullName evidence="9">Sigma-K anti-sigma factor RskA</fullName>
    </alternativeName>
</protein>
<evidence type="ECO:0000313" key="14">
    <source>
        <dbReference type="EMBL" id="GCD95192.1"/>
    </source>
</evidence>
<evidence type="ECO:0000256" key="11">
    <source>
        <dbReference type="SAM" id="Phobius"/>
    </source>
</evidence>
<keyword evidence="5 11" id="KW-1133">Transmembrane helix</keyword>